<comment type="caution">
    <text evidence="2">The sequence shown here is derived from an EMBL/GenBank/DDBJ whole genome shotgun (WGS) entry which is preliminary data.</text>
</comment>
<evidence type="ECO:0000256" key="1">
    <source>
        <dbReference type="SAM" id="Phobius"/>
    </source>
</evidence>
<dbReference type="Pfam" id="PF04307">
    <property type="entry name" value="YdjM"/>
    <property type="match status" value="1"/>
</dbReference>
<feature type="transmembrane region" description="Helical" evidence="1">
    <location>
        <begin position="127"/>
        <end position="151"/>
    </location>
</feature>
<feature type="transmembrane region" description="Helical" evidence="1">
    <location>
        <begin position="95"/>
        <end position="115"/>
    </location>
</feature>
<organism evidence="2 3">
    <name type="scientific">Croceifilum oryzae</name>
    <dbReference type="NCBI Taxonomy" id="1553429"/>
    <lineage>
        <taxon>Bacteria</taxon>
        <taxon>Bacillati</taxon>
        <taxon>Bacillota</taxon>
        <taxon>Bacilli</taxon>
        <taxon>Bacillales</taxon>
        <taxon>Thermoactinomycetaceae</taxon>
        <taxon>Croceifilum</taxon>
    </lineage>
</organism>
<proteinExistence type="predicted"/>
<keyword evidence="1" id="KW-0472">Membrane</keyword>
<dbReference type="EMBL" id="JAUSUV010000018">
    <property type="protein sequence ID" value="MDQ0418812.1"/>
    <property type="molecule type" value="Genomic_DNA"/>
</dbReference>
<reference evidence="2 3" key="1">
    <citation type="submission" date="2023-07" db="EMBL/GenBank/DDBJ databases">
        <title>Genomic Encyclopedia of Type Strains, Phase IV (KMG-IV): sequencing the most valuable type-strain genomes for metagenomic binning, comparative biology and taxonomic classification.</title>
        <authorList>
            <person name="Goeker M."/>
        </authorList>
    </citation>
    <scope>NUCLEOTIDE SEQUENCE [LARGE SCALE GENOMIC DNA]</scope>
    <source>
        <strain evidence="2 3">DSM 46876</strain>
    </source>
</reference>
<keyword evidence="1" id="KW-1133">Transmembrane helix</keyword>
<keyword evidence="1" id="KW-0812">Transmembrane</keyword>
<dbReference type="PANTHER" id="PTHR40031">
    <property type="entry name" value="HYPOTHETICAL MEMBRANE SPANNING PROTEIN"/>
    <property type="match status" value="1"/>
</dbReference>
<dbReference type="Proteomes" id="UP001238450">
    <property type="component" value="Unassembled WGS sequence"/>
</dbReference>
<evidence type="ECO:0000313" key="2">
    <source>
        <dbReference type="EMBL" id="MDQ0418812.1"/>
    </source>
</evidence>
<dbReference type="InterPro" id="IPR007404">
    <property type="entry name" value="YdjM-like"/>
</dbReference>
<dbReference type="InterPro" id="IPR053170">
    <property type="entry name" value="Transcription_regulator"/>
</dbReference>
<feature type="transmembrane region" description="Helical" evidence="1">
    <location>
        <begin position="69"/>
        <end position="89"/>
    </location>
</feature>
<dbReference type="PANTHER" id="PTHR40031:SF1">
    <property type="entry name" value="MEMBRANE-BOUND METAL-DEPENDENT HYDROLASE"/>
    <property type="match status" value="1"/>
</dbReference>
<dbReference type="AlphaFoldDB" id="A0AAJ1WRR8"/>
<sequence>MDTGTHLVMGLGLFGLAQLDPVVASDLATAHAVLLGTVVGSQTPDIDTLYRLKGNPAYIRNHRGWTHSLPMWLIWPTLLTLVLHFAFPASNTAHVWLWCFVAVLVHVFIDLFNSYGTQALRPFSNKWVAWDIINIFDPFLFILHIVGFVTWWFFPSYAGYIFSSIYIVIGLYLIWRTCVHHRWLRWVKSQVNAPGSYTVIPTARWGQWNCVYETQTEVRMGEIRSGKLLWTGQLSTEFDHHPATHHSKQAEAIDAFLSFTSYGYPQVIEHSFGYEVRWLDVRYHHKKHFPFVAVAILDDRYNILHSFVGWISEGQLEKKIYEMMSTTDIKNT</sequence>
<protein>
    <submittedName>
        <fullName evidence="2">Inner membrane protein</fullName>
    </submittedName>
</protein>
<dbReference type="RefSeq" id="WP_307254763.1">
    <property type="nucleotide sequence ID" value="NZ_JAUSUV010000018.1"/>
</dbReference>
<accession>A0AAJ1WRR8</accession>
<keyword evidence="3" id="KW-1185">Reference proteome</keyword>
<feature type="transmembrane region" description="Helical" evidence="1">
    <location>
        <begin position="157"/>
        <end position="175"/>
    </location>
</feature>
<name>A0AAJ1WRR8_9BACL</name>
<gene>
    <name evidence="2" type="ORF">J2Z48_003016</name>
</gene>
<evidence type="ECO:0000313" key="3">
    <source>
        <dbReference type="Proteomes" id="UP001238450"/>
    </source>
</evidence>